<dbReference type="PANTHER" id="PTHR32305">
    <property type="match status" value="1"/>
</dbReference>
<sequence length="728" mass="79635">MNTVSTLALMFAGSAIPFTSSPATFEYDANGNLTRVTDPLGRTASKQYDTLNRPVREQLPAAGAGTSAPSMRYTYDALDQLASVTDPRNLKTTYIVNGLADQLGLSSPDTGNIARTYDAAGNLISSTDARGQATTYTYDARNRLTRIAYASGIATTFEYGAASGSADGQLIRMTDESGETDYQYDAAGRLVSKTQTVRHDAIRREFKVNYSYGQSGFSLGKIDSITYPSGNRILLVYGNDGRVSDIYTTSAGSTASTILLRDIHYSPMGLPESWHWGNGRRYQRDFDLQGRLTRFALGEEQQGGTVRSLEYDGAGNIMATHHTRTDIGVTELDQRYAYDELDRLTFFNSNNTSLSFGYDVSSNRTQLALGSRIYPIRIAPASNRLQSAEGPLPAKTYTYDASGNLVSNGTFSFTYNARGRLSSSKNSSGQTRYLYNGMDERVAKTTASTASTNGSTYFIHDQDHQLIGEYDAESINSIETVYLEDMPVVVMRTTLLAGVPVASLYYIYTDQIKTPRVIANAKDNSIVWRWDHADPFGLSAPGPGSGNAFIFNGRFPGQYYDLESNLIHNRHRDYDPEAGRYIESDRLGLAGGLNTYLYADANPVSRIDPTGEFAIPAPLIIIAAGTGAYYWWMSQHRPPLTASQPGGIIPPQDFPGGISYPPKNQPQNCVVGVLPPEVPRPPRADCETTFNICVAHVKGYATGWLTRSSGYTLCLMAYAVCRKRGGQP</sequence>
<comment type="caution">
    <text evidence="3">The sequence shown here is derived from an EMBL/GenBank/DDBJ whole genome shotgun (WGS) entry which is preliminary data.</text>
</comment>
<evidence type="ECO:0000256" key="1">
    <source>
        <dbReference type="ARBA" id="ARBA00022737"/>
    </source>
</evidence>
<organism evidence="3 4">
    <name type="scientific">Pseudoduganella ginsengisoli</name>
    <dbReference type="NCBI Taxonomy" id="1462440"/>
    <lineage>
        <taxon>Bacteria</taxon>
        <taxon>Pseudomonadati</taxon>
        <taxon>Pseudomonadota</taxon>
        <taxon>Betaproteobacteria</taxon>
        <taxon>Burkholderiales</taxon>
        <taxon>Oxalobacteraceae</taxon>
        <taxon>Telluria group</taxon>
        <taxon>Pseudoduganella</taxon>
    </lineage>
</organism>
<dbReference type="NCBIfam" id="TIGR01643">
    <property type="entry name" value="YD_repeat_2x"/>
    <property type="match status" value="5"/>
</dbReference>
<dbReference type="InterPro" id="IPR050708">
    <property type="entry name" value="T6SS_VgrG/RHS"/>
</dbReference>
<keyword evidence="4" id="KW-1185">Reference proteome</keyword>
<dbReference type="NCBIfam" id="TIGR03696">
    <property type="entry name" value="Rhs_assc_core"/>
    <property type="match status" value="1"/>
</dbReference>
<evidence type="ECO:0000313" key="3">
    <source>
        <dbReference type="EMBL" id="MTW02080.1"/>
    </source>
</evidence>
<dbReference type="Gene3D" id="2.180.10.10">
    <property type="entry name" value="RHS repeat-associated core"/>
    <property type="match status" value="2"/>
</dbReference>
<reference evidence="3 4" key="1">
    <citation type="submission" date="2019-11" db="EMBL/GenBank/DDBJ databases">
        <title>Type strains purchased from KCTC, JCM and DSMZ.</title>
        <authorList>
            <person name="Lu H."/>
        </authorList>
    </citation>
    <scope>NUCLEOTIDE SEQUENCE [LARGE SCALE GENOMIC DNA]</scope>
    <source>
        <strain evidence="3 4">KCTC 42409</strain>
    </source>
</reference>
<keyword evidence="1" id="KW-0677">Repeat</keyword>
<dbReference type="RefSeq" id="WP_155438451.1">
    <property type="nucleotide sequence ID" value="NZ_WNLA01000003.1"/>
</dbReference>
<dbReference type="PANTHER" id="PTHR32305:SF15">
    <property type="entry name" value="PROTEIN RHSA-RELATED"/>
    <property type="match status" value="1"/>
</dbReference>
<dbReference type="EMBL" id="WNLA01000003">
    <property type="protein sequence ID" value="MTW02080.1"/>
    <property type="molecule type" value="Genomic_DNA"/>
</dbReference>
<dbReference type="Pfam" id="PF25023">
    <property type="entry name" value="TEN_YD-shell"/>
    <property type="match status" value="1"/>
</dbReference>
<protein>
    <submittedName>
        <fullName evidence="3">Type IV secretion protein Rhs</fullName>
    </submittedName>
</protein>
<dbReference type="InterPro" id="IPR022385">
    <property type="entry name" value="Rhs_assc_core"/>
</dbReference>
<dbReference type="OrthoDB" id="8552614at2"/>
<dbReference type="InterPro" id="IPR056823">
    <property type="entry name" value="TEN-like_YD-shell"/>
</dbReference>
<proteinExistence type="predicted"/>
<dbReference type="InterPro" id="IPR031325">
    <property type="entry name" value="RHS_repeat"/>
</dbReference>
<gene>
    <name evidence="3" type="ORF">GM668_08245</name>
</gene>
<dbReference type="Proteomes" id="UP000484015">
    <property type="component" value="Unassembled WGS sequence"/>
</dbReference>
<dbReference type="Pfam" id="PF05593">
    <property type="entry name" value="RHS_repeat"/>
    <property type="match status" value="3"/>
</dbReference>
<dbReference type="AlphaFoldDB" id="A0A6L6PX97"/>
<accession>A0A6L6PX97</accession>
<name>A0A6L6PX97_9BURK</name>
<feature type="domain" description="Teneurin-like YD-shell" evidence="2">
    <location>
        <begin position="285"/>
        <end position="585"/>
    </location>
</feature>
<dbReference type="InterPro" id="IPR006530">
    <property type="entry name" value="YD"/>
</dbReference>
<evidence type="ECO:0000313" key="4">
    <source>
        <dbReference type="Proteomes" id="UP000484015"/>
    </source>
</evidence>
<evidence type="ECO:0000259" key="2">
    <source>
        <dbReference type="Pfam" id="PF25023"/>
    </source>
</evidence>